<reference evidence="1" key="1">
    <citation type="submission" date="2021-06" db="EMBL/GenBank/DDBJ databases">
        <authorList>
            <person name="Gannon L."/>
            <person name="Redgwell R T."/>
            <person name="Michniewski S."/>
            <person name="Harrison D C."/>
            <person name="Millard A."/>
        </authorList>
    </citation>
    <scope>NUCLEOTIDE SEQUENCE</scope>
</reference>
<proteinExistence type="predicted"/>
<dbReference type="EMBL" id="OU342829">
    <property type="protein sequence ID" value="CAG7579868.1"/>
    <property type="molecule type" value="Genomic_DNA"/>
</dbReference>
<gene>
    <name evidence="1" type="ORF">SLAVMIC_00134</name>
</gene>
<protein>
    <submittedName>
        <fullName evidence="1">Uncharacterized protein</fullName>
    </submittedName>
</protein>
<evidence type="ECO:0000313" key="1">
    <source>
        <dbReference type="EMBL" id="CAG7579868.1"/>
    </source>
</evidence>
<name>A0A8D9FRA9_9VIRU</name>
<organism evidence="1">
    <name type="scientific">uncultured marine phage</name>
    <dbReference type="NCBI Taxonomy" id="707152"/>
    <lineage>
        <taxon>Viruses</taxon>
        <taxon>environmental samples</taxon>
    </lineage>
</organism>
<sequence length="145" mass="16713">MKLKRYSQFITEGLGDDNVEKFTEYESLKQDLLNMIEESVNSNEMNLVNEFIDSYINDPESTNIEGLVNDSDVYEFYLKYVNEIDEVLNSVEYFSKSPESEGSLGLYDSLVNGTRTALEELFKMIKKDLSGGTEDFETKEETTEF</sequence>
<accession>A0A8D9FRA9</accession>